<gene>
    <name evidence="2" type="primary">LOC105843358</name>
</gene>
<protein>
    <submittedName>
        <fullName evidence="2">Uncharacterized protein LOC105843358</fullName>
    </submittedName>
</protein>
<sequence>MTKITYKAFRQQNLHRFLEKYPFLNKSQINLKVRQVWVKVVKKNNAEEQKGYDFIGNNLHFHHKEIYCKSNRLLKSITILDHKNILLNSFLQEKKTNKITYTEESTKVSTKIYSDLKKVADKEVIDSKKILNAEDIDLKEKNKYSIDTGFLTGMFSSKKTLQQKGLSNGRSLVCRGGKGLSLFDENEDIFS</sequence>
<dbReference type="Proteomes" id="UP001652625">
    <property type="component" value="Chromosome 08"/>
</dbReference>
<organism evidence="1 2">
    <name type="scientific">Hydra vulgaris</name>
    <name type="common">Hydra</name>
    <name type="synonym">Hydra attenuata</name>
    <dbReference type="NCBI Taxonomy" id="6087"/>
    <lineage>
        <taxon>Eukaryota</taxon>
        <taxon>Metazoa</taxon>
        <taxon>Cnidaria</taxon>
        <taxon>Hydrozoa</taxon>
        <taxon>Hydroidolina</taxon>
        <taxon>Anthoathecata</taxon>
        <taxon>Aplanulata</taxon>
        <taxon>Hydridae</taxon>
        <taxon>Hydra</taxon>
    </lineage>
</organism>
<keyword evidence="1" id="KW-1185">Reference proteome</keyword>
<name>A0ABM4CFF2_HYDVU</name>
<accession>A0ABM4CFF2</accession>
<reference evidence="2" key="1">
    <citation type="submission" date="2025-08" db="UniProtKB">
        <authorList>
            <consortium name="RefSeq"/>
        </authorList>
    </citation>
    <scope>IDENTIFICATION</scope>
</reference>
<dbReference type="GeneID" id="105843358"/>
<proteinExistence type="predicted"/>
<evidence type="ECO:0000313" key="2">
    <source>
        <dbReference type="RefSeq" id="XP_065660437.1"/>
    </source>
</evidence>
<dbReference type="RefSeq" id="XP_065660437.1">
    <property type="nucleotide sequence ID" value="XM_065804365.1"/>
</dbReference>
<evidence type="ECO:0000313" key="1">
    <source>
        <dbReference type="Proteomes" id="UP001652625"/>
    </source>
</evidence>